<accession>A0A429ZXA9</accession>
<organism evidence="1 2">
    <name type="scientific">Vagococcus vulneris</name>
    <dbReference type="NCBI Taxonomy" id="1977869"/>
    <lineage>
        <taxon>Bacteria</taxon>
        <taxon>Bacillati</taxon>
        <taxon>Bacillota</taxon>
        <taxon>Bacilli</taxon>
        <taxon>Lactobacillales</taxon>
        <taxon>Enterococcaceae</taxon>
        <taxon>Vagococcus</taxon>
    </lineage>
</organism>
<sequence length="124" mass="14178">MNAKIIKILGIISLLVVLSSCTLRREFNGSRTGNDDQFIMSYDILNTKDSQELTFKKSEKIISDIDNKSGELTVEFLNKNEEILFKKNYNKDKDRFTFEVPKDGKYVISVTGKNAKGKVSFIKE</sequence>
<dbReference type="OrthoDB" id="2002457at2"/>
<protein>
    <recommendedName>
        <fullName evidence="3">GOLD domain-containing protein</fullName>
    </recommendedName>
</protein>
<dbReference type="RefSeq" id="WP_125984062.1">
    <property type="nucleotide sequence ID" value="NZ_NGJS01000009.1"/>
</dbReference>
<proteinExistence type="predicted"/>
<evidence type="ECO:0000313" key="2">
    <source>
        <dbReference type="Proteomes" id="UP000287857"/>
    </source>
</evidence>
<name>A0A429ZXA9_9ENTE</name>
<reference evidence="1 2" key="1">
    <citation type="submission" date="2017-05" db="EMBL/GenBank/DDBJ databases">
        <title>Vagococcus spp. assemblies.</title>
        <authorList>
            <person name="Gulvik C.A."/>
        </authorList>
    </citation>
    <scope>NUCLEOTIDE SEQUENCE [LARGE SCALE GENOMIC DNA]</scope>
    <source>
        <strain evidence="1 2">SS1995</strain>
    </source>
</reference>
<dbReference type="Proteomes" id="UP000287857">
    <property type="component" value="Unassembled WGS sequence"/>
</dbReference>
<keyword evidence="2" id="KW-1185">Reference proteome</keyword>
<gene>
    <name evidence="1" type="ORF">CBF37_07070</name>
</gene>
<dbReference type="EMBL" id="NGJS01000009">
    <property type="protein sequence ID" value="RST98529.1"/>
    <property type="molecule type" value="Genomic_DNA"/>
</dbReference>
<dbReference type="AlphaFoldDB" id="A0A429ZXA9"/>
<evidence type="ECO:0000313" key="1">
    <source>
        <dbReference type="EMBL" id="RST98529.1"/>
    </source>
</evidence>
<dbReference type="PROSITE" id="PS51257">
    <property type="entry name" value="PROKAR_LIPOPROTEIN"/>
    <property type="match status" value="1"/>
</dbReference>
<evidence type="ECO:0008006" key="3">
    <source>
        <dbReference type="Google" id="ProtNLM"/>
    </source>
</evidence>
<comment type="caution">
    <text evidence="1">The sequence shown here is derived from an EMBL/GenBank/DDBJ whole genome shotgun (WGS) entry which is preliminary data.</text>
</comment>